<dbReference type="EMBL" id="QGMY01000002">
    <property type="protein sequence ID" value="PWR73786.1"/>
    <property type="molecule type" value="Genomic_DNA"/>
</dbReference>
<keyword evidence="2 4" id="KW-0489">Methyltransferase</keyword>
<dbReference type="SUPFAM" id="SSF51717">
    <property type="entry name" value="Dihydropteroate synthetase-like"/>
    <property type="match status" value="1"/>
</dbReference>
<dbReference type="PIRSF" id="PIRSF004960">
    <property type="entry name" value="MtrH_MtxH"/>
    <property type="match status" value="1"/>
</dbReference>
<evidence type="ECO:0000256" key="1">
    <source>
        <dbReference type="ARBA" id="ARBA00006230"/>
    </source>
</evidence>
<evidence type="ECO:0000256" key="3">
    <source>
        <dbReference type="ARBA" id="ARBA00022679"/>
    </source>
</evidence>
<dbReference type="GO" id="GO:0008168">
    <property type="term" value="F:methyltransferase activity"/>
    <property type="evidence" value="ECO:0007669"/>
    <property type="project" value="UniProtKB-KW"/>
</dbReference>
<name>A0A2V2N7V5_9EURY</name>
<evidence type="ECO:0000256" key="2">
    <source>
        <dbReference type="ARBA" id="ARBA00022603"/>
    </source>
</evidence>
<dbReference type="InterPro" id="IPR023467">
    <property type="entry name" value="MeTrfase_MtrH/MtxH"/>
</dbReference>
<comment type="similarity">
    <text evidence="1">Belongs to the MtrH family.</text>
</comment>
<dbReference type="InterPro" id="IPR011005">
    <property type="entry name" value="Dihydropteroate_synth-like_sf"/>
</dbReference>
<comment type="caution">
    <text evidence="4">The sequence shown here is derived from an EMBL/GenBank/DDBJ whole genome shotgun (WGS) entry which is preliminary data.</text>
</comment>
<dbReference type="NCBIfam" id="NF002142">
    <property type="entry name" value="PRK00979.1-1"/>
    <property type="match status" value="1"/>
</dbReference>
<dbReference type="OrthoDB" id="18811at2157"/>
<evidence type="ECO:0000313" key="4">
    <source>
        <dbReference type="EMBL" id="PWR73786.1"/>
    </source>
</evidence>
<dbReference type="GeneID" id="97549114"/>
<reference evidence="4 5" key="1">
    <citation type="submission" date="2018-05" db="EMBL/GenBank/DDBJ databases">
        <title>Draft genome of Methanospirillum lacunae Ki8-1.</title>
        <authorList>
            <person name="Dueholm M.S."/>
            <person name="Nielsen P.H."/>
            <person name="Bakmann L.F."/>
            <person name="Otzen D.E."/>
        </authorList>
    </citation>
    <scope>NUCLEOTIDE SEQUENCE [LARGE SCALE GENOMIC DNA]</scope>
    <source>
        <strain evidence="4 5">Ki8-1</strain>
    </source>
</reference>
<dbReference type="Gene3D" id="3.20.20.20">
    <property type="entry name" value="Dihydropteroate synthase-like"/>
    <property type="match status" value="1"/>
</dbReference>
<protein>
    <submittedName>
        <fullName evidence="4">Tetrahydromethanopterin S-methyltransferase subunit H</fullName>
    </submittedName>
</protein>
<evidence type="ECO:0000313" key="5">
    <source>
        <dbReference type="Proteomes" id="UP000245657"/>
    </source>
</evidence>
<gene>
    <name evidence="4" type="ORF">DK846_01050</name>
</gene>
<proteinExistence type="inferred from homology"/>
<sequence length="290" mass="31531">MFLFQAEQKKYEIAGVKIGGQPGEVPTTLVGSIFYSRHKIVHDERAGIFDKEAADALIKKQAELGDKTGNPALLDIVGSTPEAIKKYIDFVAAASEKPFLIDSPSADVKIAAVEYVKEAGLQDRMIYNSVSIETKDAELDALKKNGTQAVILLAYTKKITSSTERVAVVERFAPQLANLGVSKIFVDTFVMDVPSLTPSGKAAIEIKNRFGLPCGSAAHNAISTWSGVKNLFGKDAVKSADIVANLMPVILGSDFLLYGPVEDSAYVFPAVYTIDTSYRYAYRMKEYITL</sequence>
<dbReference type="Proteomes" id="UP000245657">
    <property type="component" value="Unassembled WGS sequence"/>
</dbReference>
<accession>A0A2V2N7V5</accession>
<dbReference type="RefSeq" id="WP_109967066.1">
    <property type="nucleotide sequence ID" value="NZ_CP176093.1"/>
</dbReference>
<keyword evidence="5" id="KW-1185">Reference proteome</keyword>
<keyword evidence="3 4" id="KW-0808">Transferase</keyword>
<dbReference type="Pfam" id="PF02007">
    <property type="entry name" value="MtrH"/>
    <property type="match status" value="1"/>
</dbReference>
<dbReference type="AlphaFoldDB" id="A0A2V2N7V5"/>
<organism evidence="4 5">
    <name type="scientific">Methanospirillum lacunae</name>
    <dbReference type="NCBI Taxonomy" id="668570"/>
    <lineage>
        <taxon>Archaea</taxon>
        <taxon>Methanobacteriati</taxon>
        <taxon>Methanobacteriota</taxon>
        <taxon>Stenosarchaea group</taxon>
        <taxon>Methanomicrobia</taxon>
        <taxon>Methanomicrobiales</taxon>
        <taxon>Methanospirillaceae</taxon>
        <taxon>Methanospirillum</taxon>
    </lineage>
</organism>
<dbReference type="GO" id="GO:0032259">
    <property type="term" value="P:methylation"/>
    <property type="evidence" value="ECO:0007669"/>
    <property type="project" value="UniProtKB-KW"/>
</dbReference>
<dbReference type="GO" id="GO:0006730">
    <property type="term" value="P:one-carbon metabolic process"/>
    <property type="evidence" value="ECO:0007669"/>
    <property type="project" value="InterPro"/>
</dbReference>